<reference evidence="3 4" key="1">
    <citation type="submission" date="2018-05" db="EMBL/GenBank/DDBJ databases">
        <title>Genomic Encyclopedia of Type Strains, Phase IV (KMG-IV): sequencing the most valuable type-strain genomes for metagenomic binning, comparative biology and taxonomic classification.</title>
        <authorList>
            <person name="Goeker M."/>
        </authorList>
    </citation>
    <scope>NUCLEOTIDE SEQUENCE [LARGE SCALE GENOMIC DNA]</scope>
    <source>
        <strain evidence="3 4">DSM 28556</strain>
    </source>
</reference>
<dbReference type="InterPro" id="IPR050563">
    <property type="entry name" value="4-hydroxybenzoyl-CoA_TE"/>
</dbReference>
<comment type="caution">
    <text evidence="3">The sequence shown here is derived from an EMBL/GenBank/DDBJ whole genome shotgun (WGS) entry which is preliminary data.</text>
</comment>
<evidence type="ECO:0000256" key="2">
    <source>
        <dbReference type="ARBA" id="ARBA00022801"/>
    </source>
</evidence>
<dbReference type="CDD" id="cd00586">
    <property type="entry name" value="4HBT"/>
    <property type="match status" value="1"/>
</dbReference>
<evidence type="ECO:0000256" key="1">
    <source>
        <dbReference type="ARBA" id="ARBA00005953"/>
    </source>
</evidence>
<keyword evidence="2 3" id="KW-0378">Hydrolase</keyword>
<sequence length="140" mass="16429">MEINRTEIEVRYQETDQMGVVYHANYLVWFEIGRTKYIEQLGFTYTALEEIDVVSPVIDAQISYKKPIKYGDNVFVETWLEDYDGIRTTYGYKVTNGNDEIAVTGLTKHVVVQKDSFKPLLLRRIHPAWDQAYKRQVRGE</sequence>
<dbReference type="EMBL" id="QJJQ01000012">
    <property type="protein sequence ID" value="PXW85154.1"/>
    <property type="molecule type" value="Genomic_DNA"/>
</dbReference>
<evidence type="ECO:0000313" key="3">
    <source>
        <dbReference type="EMBL" id="PXW85154.1"/>
    </source>
</evidence>
<organism evidence="3 4">
    <name type="scientific">Pseudogracilibacillus auburnensis</name>
    <dbReference type="NCBI Taxonomy" id="1494959"/>
    <lineage>
        <taxon>Bacteria</taxon>
        <taxon>Bacillati</taxon>
        <taxon>Bacillota</taxon>
        <taxon>Bacilli</taxon>
        <taxon>Bacillales</taxon>
        <taxon>Bacillaceae</taxon>
        <taxon>Pseudogracilibacillus</taxon>
    </lineage>
</organism>
<dbReference type="SUPFAM" id="SSF54637">
    <property type="entry name" value="Thioesterase/thiol ester dehydrase-isomerase"/>
    <property type="match status" value="1"/>
</dbReference>
<evidence type="ECO:0000313" key="4">
    <source>
        <dbReference type="Proteomes" id="UP000247978"/>
    </source>
</evidence>
<dbReference type="Proteomes" id="UP000247978">
    <property type="component" value="Unassembled WGS sequence"/>
</dbReference>
<dbReference type="GO" id="GO:0047617">
    <property type="term" value="F:fatty acyl-CoA hydrolase activity"/>
    <property type="evidence" value="ECO:0007669"/>
    <property type="project" value="TreeGrafter"/>
</dbReference>
<name>A0A2V3VVY7_9BACI</name>
<dbReference type="Gene3D" id="3.10.129.10">
    <property type="entry name" value="Hotdog Thioesterase"/>
    <property type="match status" value="1"/>
</dbReference>
<keyword evidence="4" id="KW-1185">Reference proteome</keyword>
<dbReference type="PANTHER" id="PTHR31793">
    <property type="entry name" value="4-HYDROXYBENZOYL-COA THIOESTERASE FAMILY MEMBER"/>
    <property type="match status" value="1"/>
</dbReference>
<proteinExistence type="inferred from homology"/>
<dbReference type="PANTHER" id="PTHR31793:SF27">
    <property type="entry name" value="NOVEL THIOESTERASE SUPERFAMILY DOMAIN AND SAPOSIN A-TYPE DOMAIN CONTAINING PROTEIN (0610012H03RIK)"/>
    <property type="match status" value="1"/>
</dbReference>
<accession>A0A2V3VVY7</accession>
<dbReference type="PIRSF" id="PIRSF003230">
    <property type="entry name" value="YbgC"/>
    <property type="match status" value="1"/>
</dbReference>
<gene>
    <name evidence="3" type="ORF">DFR56_112132</name>
</gene>
<dbReference type="OrthoDB" id="9800856at2"/>
<dbReference type="NCBIfam" id="TIGR00051">
    <property type="entry name" value="YbgC/FadM family acyl-CoA thioesterase"/>
    <property type="match status" value="1"/>
</dbReference>
<comment type="similarity">
    <text evidence="1">Belongs to the 4-hydroxybenzoyl-CoA thioesterase family.</text>
</comment>
<dbReference type="RefSeq" id="WP_110396412.1">
    <property type="nucleotide sequence ID" value="NZ_JBHUHB010000001.1"/>
</dbReference>
<protein>
    <submittedName>
        <fullName evidence="3">Acyl-CoA thioester hydrolase</fullName>
    </submittedName>
</protein>
<dbReference type="AlphaFoldDB" id="A0A2V3VVY7"/>
<dbReference type="InterPro" id="IPR029069">
    <property type="entry name" value="HotDog_dom_sf"/>
</dbReference>
<dbReference type="Pfam" id="PF13279">
    <property type="entry name" value="4HBT_2"/>
    <property type="match status" value="1"/>
</dbReference>
<dbReference type="InterPro" id="IPR006684">
    <property type="entry name" value="YbgC/YbaW"/>
</dbReference>